<dbReference type="InterPro" id="IPR006680">
    <property type="entry name" value="Amidohydro-rel"/>
</dbReference>
<dbReference type="Gene3D" id="1.20.58.520">
    <property type="entry name" value="Amidohydrolase"/>
    <property type="match status" value="1"/>
</dbReference>
<dbReference type="SUPFAM" id="SSF51556">
    <property type="entry name" value="Metallo-dependent hydrolases"/>
    <property type="match status" value="1"/>
</dbReference>
<name>A0A1H7Q4H8_AQUAM</name>
<dbReference type="Gene3D" id="3.30.110.90">
    <property type="entry name" value="Amidohydrolase"/>
    <property type="match status" value="1"/>
</dbReference>
<feature type="domain" description="Amidohydrolase-related" evidence="1">
    <location>
        <begin position="96"/>
        <end position="470"/>
    </location>
</feature>
<organism evidence="2 3">
    <name type="scientific">Aquimarina amphilecti</name>
    <dbReference type="NCBI Taxonomy" id="1038014"/>
    <lineage>
        <taxon>Bacteria</taxon>
        <taxon>Pseudomonadati</taxon>
        <taxon>Bacteroidota</taxon>
        <taxon>Flavobacteriia</taxon>
        <taxon>Flavobacteriales</taxon>
        <taxon>Flavobacteriaceae</taxon>
        <taxon>Aquimarina</taxon>
    </lineage>
</organism>
<dbReference type="Pfam" id="PF01979">
    <property type="entry name" value="Amidohydro_1"/>
    <property type="match status" value="1"/>
</dbReference>
<dbReference type="GO" id="GO:0016810">
    <property type="term" value="F:hydrolase activity, acting on carbon-nitrogen (but not peptide) bonds"/>
    <property type="evidence" value="ECO:0007669"/>
    <property type="project" value="InterPro"/>
</dbReference>
<keyword evidence="3" id="KW-1185">Reference proteome</keyword>
<reference evidence="2 3" key="1">
    <citation type="submission" date="2016-10" db="EMBL/GenBank/DDBJ databases">
        <authorList>
            <person name="de Groot N.N."/>
        </authorList>
    </citation>
    <scope>NUCLEOTIDE SEQUENCE [LARGE SCALE GENOMIC DNA]</scope>
    <source>
        <strain evidence="2 3">DSM 25232</strain>
    </source>
</reference>
<keyword evidence="2" id="KW-0378">Hydrolase</keyword>
<accession>A0A1H7Q4H8</accession>
<dbReference type="AlphaFoldDB" id="A0A1H7Q4H8"/>
<gene>
    <name evidence="2" type="ORF">SAMN04487910_2423</name>
</gene>
<dbReference type="PROSITE" id="PS51257">
    <property type="entry name" value="PROKAR_LIPOPROTEIN"/>
    <property type="match status" value="1"/>
</dbReference>
<evidence type="ECO:0000313" key="2">
    <source>
        <dbReference type="EMBL" id="SEL42719.1"/>
    </source>
</evidence>
<proteinExistence type="predicted"/>
<dbReference type="InterPro" id="IPR011059">
    <property type="entry name" value="Metal-dep_hydrolase_composite"/>
</dbReference>
<sequence length="481" mass="54077">MHSHLKVNSRKMMLLIIKNYKVVLFIVVLLSTVSCSKKEKEHYDIVISDINLIEIENGNITTKTVYVNDGKITKIEAYDSIDNYVTKNKIDGTNKYLLPGFWDNHIHLRGGKSLIEENRNLLPLFIANGITTVRDAGGDLTLEILKWRKEINDNTLVGPTIYTSGPKLDGTNATWAGSLPIESSEDITKALDSLEKIPSDFVKIYDSRISRENYLEILKQATDRKMISSGHMPFTVELNEALDYGIGAIEHLYYVLKGCSTKESEITQAIIQKELGFWDAMDDLIISYNDSTAQNTFQNLKKTNTYVVPTLHIGNILSYLDEVDHTQDPYLKIIGKGIIKTYEGRIKRALNASEKAKKTRKELNTFFKTLTKSLHDADVRLLAGSDSGAYNSYTYSGISLHQELEALVSTGLSPLEAIQTSAYNGSKFLKKDEISGTIKIGKNSDLVILNSNPIERIKNTQDIYKVIKGSQVYDPKKMQID</sequence>
<dbReference type="PANTHER" id="PTHR43135">
    <property type="entry name" value="ALPHA-D-RIBOSE 1-METHYLPHOSPHONATE 5-TRIPHOSPHATE DIPHOSPHATASE"/>
    <property type="match status" value="1"/>
</dbReference>
<dbReference type="Proteomes" id="UP000198521">
    <property type="component" value="Unassembled WGS sequence"/>
</dbReference>
<dbReference type="InterPro" id="IPR051781">
    <property type="entry name" value="Metallo-dep_Hydrolase"/>
</dbReference>
<dbReference type="EMBL" id="FOAB01000004">
    <property type="protein sequence ID" value="SEL42719.1"/>
    <property type="molecule type" value="Genomic_DNA"/>
</dbReference>
<dbReference type="STRING" id="1038014.SAMN04487910_2423"/>
<dbReference type="Gene3D" id="2.30.40.10">
    <property type="entry name" value="Urease, subunit C, domain 1"/>
    <property type="match status" value="1"/>
</dbReference>
<dbReference type="InterPro" id="IPR032466">
    <property type="entry name" value="Metal_Hydrolase"/>
</dbReference>
<dbReference type="Gene3D" id="3.40.50.10910">
    <property type="entry name" value="Amidohydrolase"/>
    <property type="match status" value="1"/>
</dbReference>
<evidence type="ECO:0000313" key="3">
    <source>
        <dbReference type="Proteomes" id="UP000198521"/>
    </source>
</evidence>
<dbReference type="SUPFAM" id="SSF51338">
    <property type="entry name" value="Composite domain of metallo-dependent hydrolases"/>
    <property type="match status" value="1"/>
</dbReference>
<dbReference type="PANTHER" id="PTHR43135:SF3">
    <property type="entry name" value="ALPHA-D-RIBOSE 1-METHYLPHOSPHONATE 5-TRIPHOSPHATE DIPHOSPHATASE"/>
    <property type="match status" value="1"/>
</dbReference>
<protein>
    <submittedName>
        <fullName evidence="2">Amidohydrolase family protein</fullName>
    </submittedName>
</protein>
<evidence type="ECO:0000259" key="1">
    <source>
        <dbReference type="Pfam" id="PF01979"/>
    </source>
</evidence>